<gene>
    <name evidence="1" type="ORF">KY290_026174</name>
</gene>
<dbReference type="EMBL" id="JAIVGD010000018">
    <property type="protein sequence ID" value="KAH0755904.1"/>
    <property type="molecule type" value="Genomic_DNA"/>
</dbReference>
<dbReference type="Proteomes" id="UP000826656">
    <property type="component" value="Unassembled WGS sequence"/>
</dbReference>
<comment type="caution">
    <text evidence="1">The sequence shown here is derived from an EMBL/GenBank/DDBJ whole genome shotgun (WGS) entry which is preliminary data.</text>
</comment>
<sequence length="132" mass="14350">MLKFGVWIGDAHIVRPQPIFKCGPKPNFSKSENTKLKSPTPISQLSSDVSRQLSLDLRYATPQLVSQLSSAATPAQFSLSARKSQPASRFSLATAQCSLASRALKVSAHRVPTLSYGNLYFDEATSPVTCKH</sequence>
<evidence type="ECO:0000313" key="2">
    <source>
        <dbReference type="Proteomes" id="UP000826656"/>
    </source>
</evidence>
<reference evidence="1 2" key="1">
    <citation type="journal article" date="2021" name="bioRxiv">
        <title>Chromosome-scale and haplotype-resolved genome assembly of a tetraploid potato cultivar.</title>
        <authorList>
            <person name="Sun H."/>
            <person name="Jiao W.-B."/>
            <person name="Krause K."/>
            <person name="Campoy J.A."/>
            <person name="Goel M."/>
            <person name="Folz-Donahue K."/>
            <person name="Kukat C."/>
            <person name="Huettel B."/>
            <person name="Schneeberger K."/>
        </authorList>
    </citation>
    <scope>NUCLEOTIDE SEQUENCE [LARGE SCALE GENOMIC DNA]</scope>
    <source>
        <strain evidence="1">SolTubOtavaFocal</strain>
        <tissue evidence="1">Leaves</tissue>
    </source>
</reference>
<protein>
    <submittedName>
        <fullName evidence="1">Uncharacterized protein</fullName>
    </submittedName>
</protein>
<keyword evidence="2" id="KW-1185">Reference proteome</keyword>
<evidence type="ECO:0000313" key="1">
    <source>
        <dbReference type="EMBL" id="KAH0755904.1"/>
    </source>
</evidence>
<accession>A0ABQ7UXC2</accession>
<proteinExistence type="predicted"/>
<organism evidence="1 2">
    <name type="scientific">Solanum tuberosum</name>
    <name type="common">Potato</name>
    <dbReference type="NCBI Taxonomy" id="4113"/>
    <lineage>
        <taxon>Eukaryota</taxon>
        <taxon>Viridiplantae</taxon>
        <taxon>Streptophyta</taxon>
        <taxon>Embryophyta</taxon>
        <taxon>Tracheophyta</taxon>
        <taxon>Spermatophyta</taxon>
        <taxon>Magnoliopsida</taxon>
        <taxon>eudicotyledons</taxon>
        <taxon>Gunneridae</taxon>
        <taxon>Pentapetalae</taxon>
        <taxon>asterids</taxon>
        <taxon>lamiids</taxon>
        <taxon>Solanales</taxon>
        <taxon>Solanaceae</taxon>
        <taxon>Solanoideae</taxon>
        <taxon>Solaneae</taxon>
        <taxon>Solanum</taxon>
    </lineage>
</organism>
<name>A0ABQ7UXC2_SOLTU</name>